<reference evidence="1 2" key="1">
    <citation type="submission" date="2021-06" db="EMBL/GenBank/DDBJ databases">
        <title>Caerostris extrusa draft genome.</title>
        <authorList>
            <person name="Kono N."/>
            <person name="Arakawa K."/>
        </authorList>
    </citation>
    <scope>NUCLEOTIDE SEQUENCE [LARGE SCALE GENOMIC DNA]</scope>
</reference>
<name>A0AAV4NNM6_CAEEX</name>
<organism evidence="1 2">
    <name type="scientific">Caerostris extrusa</name>
    <name type="common">Bark spider</name>
    <name type="synonym">Caerostris bankana</name>
    <dbReference type="NCBI Taxonomy" id="172846"/>
    <lineage>
        <taxon>Eukaryota</taxon>
        <taxon>Metazoa</taxon>
        <taxon>Ecdysozoa</taxon>
        <taxon>Arthropoda</taxon>
        <taxon>Chelicerata</taxon>
        <taxon>Arachnida</taxon>
        <taxon>Araneae</taxon>
        <taxon>Araneomorphae</taxon>
        <taxon>Entelegynae</taxon>
        <taxon>Araneoidea</taxon>
        <taxon>Araneidae</taxon>
        <taxon>Caerostris</taxon>
    </lineage>
</organism>
<comment type="caution">
    <text evidence="1">The sequence shown here is derived from an EMBL/GenBank/DDBJ whole genome shotgun (WGS) entry which is preliminary data.</text>
</comment>
<protein>
    <submittedName>
        <fullName evidence="1">Uncharacterized protein</fullName>
    </submittedName>
</protein>
<evidence type="ECO:0000313" key="2">
    <source>
        <dbReference type="Proteomes" id="UP001054945"/>
    </source>
</evidence>
<dbReference type="EMBL" id="BPLR01003510">
    <property type="protein sequence ID" value="GIX85370.1"/>
    <property type="molecule type" value="Genomic_DNA"/>
</dbReference>
<proteinExistence type="predicted"/>
<accession>A0AAV4NNM6</accession>
<evidence type="ECO:0000313" key="1">
    <source>
        <dbReference type="EMBL" id="GIX85370.1"/>
    </source>
</evidence>
<sequence>MFSFLPFKAVEGGSNAKLQRAMSCDSVCSDTSVVLDTLESPQNNGELEITLEYSILGHSSPFKLSSVSFAVINCGMSIITIVTL</sequence>
<dbReference type="Proteomes" id="UP001054945">
    <property type="component" value="Unassembled WGS sequence"/>
</dbReference>
<gene>
    <name evidence="1" type="ORF">CEXT_170711</name>
</gene>
<dbReference type="AlphaFoldDB" id="A0AAV4NNM6"/>
<keyword evidence="2" id="KW-1185">Reference proteome</keyword>